<keyword evidence="2" id="KW-0472">Membrane</keyword>
<keyword evidence="2" id="KW-1133">Transmembrane helix</keyword>
<sequence length="584" mass="62748">MFLDLSVTFVLISDFLKLISSHIESGSFSISTSFLIFLICLIVTGIFAWRTTYIPDLPPVPRPPYVIQISSTPTLNNNGEHNTLADVRLLSSGVDVDHFRRNFVITRGGSASASLDRLRLSGTRVSSTGGSNGTSADSSQNQNQGVVGGGEVLNGGSVNQGRTQISYRQTRVHQRAAAVGQATSGAALLQGLLRPGSVIRPLLQRAGGEGNQVIVYHRVNVYHHHHHHHHSENGSQTSTGVGTAESLLSSSQVSVDQTISDQPQAALSVTDPNLSSNEIIPDQQQSNRSSRSHSVDSSTQYEYVDANVDDTESYEQLIENPSGVDVLLNAEEVIDSSLSSPIEEHGGINENRGPQVTSDGGGLRLRRSTAYSDISSTNNSTLVEETSQTTVPITMDKSETNQSPRQEIPVSSPGVEDIRFTIKFLNDTSLEVTTQPEEKILDFKRRHFSTELSENKTVRLIFNGRVLDNDASTLRESGIFDQCVVHCLIVSRPPPPSASGSSAGSRGSNDRANNGGILGGGAADPGLFFVGFLGVFLTILWVVCFNWGSHLFSQSAVISLTLLTLIFGIGLVAFYLPVHPANAG</sequence>
<dbReference type="CDD" id="cd17057">
    <property type="entry name" value="Ubl_TMUB1_like"/>
    <property type="match status" value="1"/>
</dbReference>
<evidence type="ECO:0000313" key="5">
    <source>
        <dbReference type="Proteomes" id="UP000198287"/>
    </source>
</evidence>
<feature type="region of interest" description="Disordered" evidence="1">
    <location>
        <begin position="224"/>
        <end position="301"/>
    </location>
</feature>
<reference evidence="4 5" key="1">
    <citation type="submission" date="2015-12" db="EMBL/GenBank/DDBJ databases">
        <title>The genome of Folsomia candida.</title>
        <authorList>
            <person name="Faddeeva A."/>
            <person name="Derks M.F."/>
            <person name="Anvar Y."/>
            <person name="Smit S."/>
            <person name="Van Straalen N."/>
            <person name="Roelofs D."/>
        </authorList>
    </citation>
    <scope>NUCLEOTIDE SEQUENCE [LARGE SCALE GENOMIC DNA]</scope>
    <source>
        <strain evidence="4 5">VU population</strain>
        <tissue evidence="4">Whole body</tissue>
    </source>
</reference>
<dbReference type="GO" id="GO:0036503">
    <property type="term" value="P:ERAD pathway"/>
    <property type="evidence" value="ECO:0007669"/>
    <property type="project" value="InterPro"/>
</dbReference>
<dbReference type="EMBL" id="LNIX01000004">
    <property type="protein sequence ID" value="OXA55439.1"/>
    <property type="molecule type" value="Genomic_DNA"/>
</dbReference>
<feature type="transmembrane region" description="Helical" evidence="2">
    <location>
        <begin position="27"/>
        <end position="49"/>
    </location>
</feature>
<comment type="caution">
    <text evidence="4">The sequence shown here is derived from an EMBL/GenBank/DDBJ whole genome shotgun (WGS) entry which is preliminary data.</text>
</comment>
<accession>A0A226EDD7</accession>
<dbReference type="InterPro" id="IPR040352">
    <property type="entry name" value="TMUB1/2"/>
</dbReference>
<feature type="compositionally biased region" description="Low complexity" evidence="1">
    <location>
        <begin position="246"/>
        <end position="257"/>
    </location>
</feature>
<feature type="transmembrane region" description="Helical" evidence="2">
    <location>
        <begin position="557"/>
        <end position="578"/>
    </location>
</feature>
<dbReference type="PANTHER" id="PTHR14557">
    <property type="entry name" value="PROTEIN C7ORF21"/>
    <property type="match status" value="1"/>
</dbReference>
<feature type="region of interest" description="Disordered" evidence="1">
    <location>
        <begin position="123"/>
        <end position="159"/>
    </location>
</feature>
<name>A0A226EDD7_FOLCA</name>
<dbReference type="PANTHER" id="PTHR14557:SF5">
    <property type="entry name" value="UBIQUITIN-LIKE DOMAIN-CONTAINING PROTEIN"/>
    <property type="match status" value="1"/>
</dbReference>
<dbReference type="SUPFAM" id="SSF54236">
    <property type="entry name" value="Ubiquitin-like"/>
    <property type="match status" value="1"/>
</dbReference>
<feature type="compositionally biased region" description="Polar residues" evidence="1">
    <location>
        <begin position="258"/>
        <end position="278"/>
    </location>
</feature>
<proteinExistence type="predicted"/>
<feature type="compositionally biased region" description="Polar residues" evidence="1">
    <location>
        <begin position="123"/>
        <end position="137"/>
    </location>
</feature>
<evidence type="ECO:0000256" key="1">
    <source>
        <dbReference type="SAM" id="MobiDB-lite"/>
    </source>
</evidence>
<dbReference type="SMART" id="SM00213">
    <property type="entry name" value="UBQ"/>
    <property type="match status" value="1"/>
</dbReference>
<dbReference type="Pfam" id="PF00240">
    <property type="entry name" value="ubiquitin"/>
    <property type="match status" value="1"/>
</dbReference>
<keyword evidence="5" id="KW-1185">Reference proteome</keyword>
<keyword evidence="2 4" id="KW-0812">Transmembrane</keyword>
<feature type="region of interest" description="Disordered" evidence="1">
    <location>
        <begin position="341"/>
        <end position="363"/>
    </location>
</feature>
<dbReference type="InterPro" id="IPR000626">
    <property type="entry name" value="Ubiquitin-like_dom"/>
</dbReference>
<gene>
    <name evidence="4" type="ORF">Fcan01_09970</name>
</gene>
<dbReference type="Proteomes" id="UP000198287">
    <property type="component" value="Unassembled WGS sequence"/>
</dbReference>
<dbReference type="InterPro" id="IPR029071">
    <property type="entry name" value="Ubiquitin-like_domsf"/>
</dbReference>
<evidence type="ECO:0000259" key="3">
    <source>
        <dbReference type="PROSITE" id="PS50053"/>
    </source>
</evidence>
<dbReference type="OrthoDB" id="161999at2759"/>
<dbReference type="PROSITE" id="PS50053">
    <property type="entry name" value="UBIQUITIN_2"/>
    <property type="match status" value="1"/>
</dbReference>
<feature type="domain" description="Ubiquitin-like" evidence="3">
    <location>
        <begin position="418"/>
        <end position="486"/>
    </location>
</feature>
<evidence type="ECO:0000256" key="2">
    <source>
        <dbReference type="SAM" id="Phobius"/>
    </source>
</evidence>
<dbReference type="Gene3D" id="3.10.20.90">
    <property type="entry name" value="Phosphatidylinositol 3-kinase Catalytic Subunit, Chain A, domain 1"/>
    <property type="match status" value="1"/>
</dbReference>
<feature type="transmembrane region" description="Helical" evidence="2">
    <location>
        <begin position="526"/>
        <end position="545"/>
    </location>
</feature>
<dbReference type="AlphaFoldDB" id="A0A226EDD7"/>
<dbReference type="OMA" id="RFTIKFL"/>
<evidence type="ECO:0000313" key="4">
    <source>
        <dbReference type="EMBL" id="OXA55439.1"/>
    </source>
</evidence>
<protein>
    <submittedName>
        <fullName evidence="4">Transmembrane and ubiquitin-like domain-containing protein 2</fullName>
    </submittedName>
</protein>
<organism evidence="4 5">
    <name type="scientific">Folsomia candida</name>
    <name type="common">Springtail</name>
    <dbReference type="NCBI Taxonomy" id="158441"/>
    <lineage>
        <taxon>Eukaryota</taxon>
        <taxon>Metazoa</taxon>
        <taxon>Ecdysozoa</taxon>
        <taxon>Arthropoda</taxon>
        <taxon>Hexapoda</taxon>
        <taxon>Collembola</taxon>
        <taxon>Entomobryomorpha</taxon>
        <taxon>Isotomoidea</taxon>
        <taxon>Isotomidae</taxon>
        <taxon>Proisotominae</taxon>
        <taxon>Folsomia</taxon>
    </lineage>
</organism>